<dbReference type="AlphaFoldDB" id="A0A0J7J101"/>
<reference evidence="1 2" key="1">
    <citation type="journal article" date="2004" name="Int. J. Syst. Evol. Microbiol.">
        <title>Kaistella koreensis gen. nov., sp. nov., a novel member of the Chryseobacterium-Bergeyella-Riemerella branch.</title>
        <authorList>
            <person name="Kim M.K."/>
            <person name="Im W.T."/>
            <person name="Shin Y.K."/>
            <person name="Lim J.H."/>
            <person name="Kim S.H."/>
            <person name="Lee B.C."/>
            <person name="Park M.Y."/>
            <person name="Lee K.Y."/>
            <person name="Lee S.T."/>
        </authorList>
    </citation>
    <scope>NUCLEOTIDE SEQUENCE [LARGE SCALE GENOMIC DNA]</scope>
    <source>
        <strain evidence="1 2">CCUG 49689</strain>
    </source>
</reference>
<feature type="non-terminal residue" evidence="1">
    <location>
        <position position="1"/>
    </location>
</feature>
<accession>A0A0J7J101</accession>
<evidence type="ECO:0000313" key="2">
    <source>
        <dbReference type="Proteomes" id="UP000035900"/>
    </source>
</evidence>
<comment type="caution">
    <text evidence="1">The sequence shown here is derived from an EMBL/GenBank/DDBJ whole genome shotgun (WGS) entry which is preliminary data.</text>
</comment>
<name>A0A0J7J101_9FLAO</name>
<evidence type="ECO:0000313" key="1">
    <source>
        <dbReference type="EMBL" id="KMQ71952.1"/>
    </source>
</evidence>
<keyword evidence="2" id="KW-1185">Reference proteome</keyword>
<proteinExistence type="predicted"/>
<gene>
    <name evidence="1" type="ORF">ACM44_04775</name>
</gene>
<dbReference type="EMBL" id="LFNG01000005">
    <property type="protein sequence ID" value="KMQ71952.1"/>
    <property type="molecule type" value="Genomic_DNA"/>
</dbReference>
<protein>
    <submittedName>
        <fullName evidence="1">Uncharacterized protein</fullName>
    </submittedName>
</protein>
<dbReference type="Proteomes" id="UP000035900">
    <property type="component" value="Unassembled WGS sequence"/>
</dbReference>
<dbReference type="PATRIC" id="fig|1304281.5.peg.1029"/>
<sequence>RHPELLQPQEYKRFCGIVQRQNQKLQNAAQGSEGQVVFPVQIIETFCLIPQVLYLIQKTPEIKISRV</sequence>
<organism evidence="1 2">
    <name type="scientific">Chryseobacterium koreense CCUG 49689</name>
    <dbReference type="NCBI Taxonomy" id="1304281"/>
    <lineage>
        <taxon>Bacteria</taxon>
        <taxon>Pseudomonadati</taxon>
        <taxon>Bacteroidota</taxon>
        <taxon>Flavobacteriia</taxon>
        <taxon>Flavobacteriales</taxon>
        <taxon>Weeksellaceae</taxon>
        <taxon>Chryseobacterium group</taxon>
        <taxon>Chryseobacterium</taxon>
    </lineage>
</organism>